<keyword evidence="10" id="KW-1133">Transmembrane helix</keyword>
<dbReference type="PANTHER" id="PTHR24305">
    <property type="entry name" value="CYTOCHROME P450"/>
    <property type="match status" value="1"/>
</dbReference>
<feature type="transmembrane region" description="Helical" evidence="10">
    <location>
        <begin position="6"/>
        <end position="29"/>
    </location>
</feature>
<dbReference type="SUPFAM" id="SSF48264">
    <property type="entry name" value="Cytochrome P450"/>
    <property type="match status" value="1"/>
</dbReference>
<dbReference type="AlphaFoldDB" id="A0AAN9V0V0"/>
<keyword evidence="7 9" id="KW-0503">Monooxygenase</keyword>
<evidence type="ECO:0000256" key="2">
    <source>
        <dbReference type="ARBA" id="ARBA00010617"/>
    </source>
</evidence>
<keyword evidence="12" id="KW-1185">Reference proteome</keyword>
<protein>
    <recommendedName>
        <fullName evidence="13">Cytochrome P450</fullName>
    </recommendedName>
</protein>
<keyword evidence="10" id="KW-0812">Transmembrane</keyword>
<dbReference type="Gene3D" id="1.10.630.10">
    <property type="entry name" value="Cytochrome P450"/>
    <property type="match status" value="1"/>
</dbReference>
<organism evidence="11 12">
    <name type="scientific">Diatrype stigma</name>
    <dbReference type="NCBI Taxonomy" id="117547"/>
    <lineage>
        <taxon>Eukaryota</taxon>
        <taxon>Fungi</taxon>
        <taxon>Dikarya</taxon>
        <taxon>Ascomycota</taxon>
        <taxon>Pezizomycotina</taxon>
        <taxon>Sordariomycetes</taxon>
        <taxon>Xylariomycetidae</taxon>
        <taxon>Xylariales</taxon>
        <taxon>Diatrypaceae</taxon>
        <taxon>Diatrype</taxon>
    </lineage>
</organism>
<evidence type="ECO:0000256" key="6">
    <source>
        <dbReference type="ARBA" id="ARBA00023004"/>
    </source>
</evidence>
<reference evidence="11 12" key="1">
    <citation type="submission" date="2024-02" db="EMBL/GenBank/DDBJ databases">
        <title>De novo assembly and annotation of 12 fungi associated with fruit tree decline syndrome in Ontario, Canada.</title>
        <authorList>
            <person name="Sulman M."/>
            <person name="Ellouze W."/>
            <person name="Ilyukhin E."/>
        </authorList>
    </citation>
    <scope>NUCLEOTIDE SEQUENCE [LARGE SCALE GENOMIC DNA]</scope>
    <source>
        <strain evidence="11 12">M11/M66-122</strain>
    </source>
</reference>
<dbReference type="EMBL" id="JAKJXP020000049">
    <property type="protein sequence ID" value="KAK7751448.1"/>
    <property type="molecule type" value="Genomic_DNA"/>
</dbReference>
<evidence type="ECO:0000256" key="3">
    <source>
        <dbReference type="ARBA" id="ARBA00022617"/>
    </source>
</evidence>
<sequence>MGFLLALASNIATIAAVAPLLYLAIRLFYNCFLHPLRGYPGPLLWRISPLPRAWAQCRGTLAFDVARFQRRYGPVLRIGPSELAFVSDDAWKSIYGHRGAGEEENPKDLRFYRLSNNIPHSILSVGRAEHGLLRRQLAYGFSERSLRSQEGIIGGYVDLLVRRLRENCDNGNAALNMREWYNWTTFDIIGNLGFGSDFQCLEKSTYSPWIRVITDTIKQGAWLQAIAYIGLEGVARWIISLAMASFQGHQTLSRHKVEQRIQLGKQRERFDFLDGLIKQHRREGKKLALTRGDRQGLSVPELASNANSIIIAGSETTATLLSGATYLLTTHPAVLKRLANEVRSTFRSEEEITLLSVQRLPYMLACLNESLRKYPPVAVGLPRKSPSGGTLIAGNLIPEGTSMAVWQWAINHTSEYWADPFSFEPERWTGENPKFAGDHLDAMQPFSVGPRNCIGRNLAYAEMRLILARIIYSFDMCLADDSANWLEDQRCYILWDKPALNIHLMPVSR</sequence>
<dbReference type="InterPro" id="IPR050121">
    <property type="entry name" value="Cytochrome_P450_monoxygenase"/>
</dbReference>
<proteinExistence type="inferred from homology"/>
<keyword evidence="3 8" id="KW-0349">Heme</keyword>
<evidence type="ECO:0000256" key="10">
    <source>
        <dbReference type="SAM" id="Phobius"/>
    </source>
</evidence>
<keyword evidence="4 8" id="KW-0479">Metal-binding</keyword>
<dbReference type="GO" id="GO:0004497">
    <property type="term" value="F:monooxygenase activity"/>
    <property type="evidence" value="ECO:0007669"/>
    <property type="project" value="UniProtKB-KW"/>
</dbReference>
<evidence type="ECO:0000313" key="12">
    <source>
        <dbReference type="Proteomes" id="UP001320420"/>
    </source>
</evidence>
<evidence type="ECO:0000256" key="5">
    <source>
        <dbReference type="ARBA" id="ARBA00023002"/>
    </source>
</evidence>
<accession>A0AAN9V0V0</accession>
<dbReference type="GO" id="GO:0005506">
    <property type="term" value="F:iron ion binding"/>
    <property type="evidence" value="ECO:0007669"/>
    <property type="project" value="InterPro"/>
</dbReference>
<evidence type="ECO:0000256" key="8">
    <source>
        <dbReference type="PIRSR" id="PIRSR602401-1"/>
    </source>
</evidence>
<evidence type="ECO:0000256" key="7">
    <source>
        <dbReference type="ARBA" id="ARBA00023033"/>
    </source>
</evidence>
<evidence type="ECO:0000256" key="1">
    <source>
        <dbReference type="ARBA" id="ARBA00001971"/>
    </source>
</evidence>
<dbReference type="InterPro" id="IPR017972">
    <property type="entry name" value="Cyt_P450_CS"/>
</dbReference>
<dbReference type="PRINTS" id="PR00463">
    <property type="entry name" value="EP450I"/>
</dbReference>
<feature type="binding site" description="axial binding residue" evidence="8">
    <location>
        <position position="453"/>
    </location>
    <ligand>
        <name>heme</name>
        <dbReference type="ChEBI" id="CHEBI:30413"/>
    </ligand>
    <ligandPart>
        <name>Fe</name>
        <dbReference type="ChEBI" id="CHEBI:18248"/>
    </ligandPart>
</feature>
<keyword evidence="5 9" id="KW-0560">Oxidoreductase</keyword>
<gene>
    <name evidence="11" type="ORF">SLS62_006533</name>
</gene>
<keyword evidence="10" id="KW-0472">Membrane</keyword>
<comment type="caution">
    <text evidence="11">The sequence shown here is derived from an EMBL/GenBank/DDBJ whole genome shotgun (WGS) entry which is preliminary data.</text>
</comment>
<dbReference type="InterPro" id="IPR036396">
    <property type="entry name" value="Cyt_P450_sf"/>
</dbReference>
<name>A0AAN9V0V0_9PEZI</name>
<dbReference type="PANTHER" id="PTHR24305:SF230">
    <property type="entry name" value="P450, PUTATIVE (EUROFUNG)-RELATED"/>
    <property type="match status" value="1"/>
</dbReference>
<dbReference type="Proteomes" id="UP001320420">
    <property type="component" value="Unassembled WGS sequence"/>
</dbReference>
<comment type="cofactor">
    <cofactor evidence="1 8">
        <name>heme</name>
        <dbReference type="ChEBI" id="CHEBI:30413"/>
    </cofactor>
</comment>
<dbReference type="PROSITE" id="PS00086">
    <property type="entry name" value="CYTOCHROME_P450"/>
    <property type="match status" value="1"/>
</dbReference>
<evidence type="ECO:0000313" key="11">
    <source>
        <dbReference type="EMBL" id="KAK7751448.1"/>
    </source>
</evidence>
<dbReference type="InterPro" id="IPR001128">
    <property type="entry name" value="Cyt_P450"/>
</dbReference>
<keyword evidence="6 8" id="KW-0408">Iron</keyword>
<comment type="similarity">
    <text evidence="2 9">Belongs to the cytochrome P450 family.</text>
</comment>
<dbReference type="CDD" id="cd11058">
    <property type="entry name" value="CYP60B-like"/>
    <property type="match status" value="1"/>
</dbReference>
<dbReference type="InterPro" id="IPR002401">
    <property type="entry name" value="Cyt_P450_E_grp-I"/>
</dbReference>
<dbReference type="PRINTS" id="PR00385">
    <property type="entry name" value="P450"/>
</dbReference>
<dbReference type="Pfam" id="PF00067">
    <property type="entry name" value="p450"/>
    <property type="match status" value="1"/>
</dbReference>
<evidence type="ECO:0000256" key="4">
    <source>
        <dbReference type="ARBA" id="ARBA00022723"/>
    </source>
</evidence>
<evidence type="ECO:0008006" key="13">
    <source>
        <dbReference type="Google" id="ProtNLM"/>
    </source>
</evidence>
<evidence type="ECO:0000256" key="9">
    <source>
        <dbReference type="RuleBase" id="RU000461"/>
    </source>
</evidence>
<dbReference type="GO" id="GO:0020037">
    <property type="term" value="F:heme binding"/>
    <property type="evidence" value="ECO:0007669"/>
    <property type="project" value="InterPro"/>
</dbReference>
<dbReference type="GO" id="GO:0016705">
    <property type="term" value="F:oxidoreductase activity, acting on paired donors, with incorporation or reduction of molecular oxygen"/>
    <property type="evidence" value="ECO:0007669"/>
    <property type="project" value="InterPro"/>
</dbReference>